<dbReference type="Proteomes" id="UP000076321">
    <property type="component" value="Unassembled WGS sequence"/>
</dbReference>
<dbReference type="OrthoDB" id="3637779at2"/>
<evidence type="ECO:0000313" key="2">
    <source>
        <dbReference type="EMBL" id="KZB80602.1"/>
    </source>
</evidence>
<evidence type="ECO:0000256" key="1">
    <source>
        <dbReference type="SAM" id="MobiDB-lite"/>
    </source>
</evidence>
<reference evidence="2 3" key="1">
    <citation type="submission" date="2015-12" db="EMBL/GenBank/DDBJ databases">
        <title>Amycolatopsis regifaucium genome sequencing and assembly.</title>
        <authorList>
            <person name="Mayilraj S."/>
        </authorList>
    </citation>
    <scope>NUCLEOTIDE SEQUENCE [LARGE SCALE GENOMIC DNA]</scope>
    <source>
        <strain evidence="2 3">GY080</strain>
    </source>
</reference>
<dbReference type="EMBL" id="LQCI01000045">
    <property type="protein sequence ID" value="KZB80602.1"/>
    <property type="molecule type" value="Genomic_DNA"/>
</dbReference>
<sequence>MNHMNAHTLDQAWLTSWRNDINRALTSLLTTFEATYGYPPGENRIAPAGDRPSARESNSHPDPPATLTVFYRTIHEVLLPDIGNGYFVHPLDHVLNELTKQGPVCLPESTQGVVFGSDGGGILYAISQGGTIYRSRVASRDFDFAPLTPDLTDFLDQLRHATIRFIANGQPGWL</sequence>
<accession>A0A154M7P2</accession>
<dbReference type="AlphaFoldDB" id="A0A154M7P2"/>
<gene>
    <name evidence="2" type="ORF">AVL48_11525</name>
</gene>
<comment type="caution">
    <text evidence="2">The sequence shown here is derived from an EMBL/GenBank/DDBJ whole genome shotgun (WGS) entry which is preliminary data.</text>
</comment>
<organism evidence="2 3">
    <name type="scientific">Amycolatopsis regifaucium</name>
    <dbReference type="NCBI Taxonomy" id="546365"/>
    <lineage>
        <taxon>Bacteria</taxon>
        <taxon>Bacillati</taxon>
        <taxon>Actinomycetota</taxon>
        <taxon>Actinomycetes</taxon>
        <taxon>Pseudonocardiales</taxon>
        <taxon>Pseudonocardiaceae</taxon>
        <taxon>Amycolatopsis</taxon>
    </lineage>
</organism>
<proteinExistence type="predicted"/>
<dbReference type="RefSeq" id="WP_061988721.1">
    <property type="nucleotide sequence ID" value="NZ_FOPQ01000002.1"/>
</dbReference>
<name>A0A154M7P2_9PSEU</name>
<protein>
    <recommendedName>
        <fullName evidence="4">Knr4/Smi1-like domain-containing protein</fullName>
    </recommendedName>
</protein>
<evidence type="ECO:0000313" key="3">
    <source>
        <dbReference type="Proteomes" id="UP000076321"/>
    </source>
</evidence>
<feature type="region of interest" description="Disordered" evidence="1">
    <location>
        <begin position="40"/>
        <end position="64"/>
    </location>
</feature>
<evidence type="ECO:0008006" key="4">
    <source>
        <dbReference type="Google" id="ProtNLM"/>
    </source>
</evidence>